<accession>A0A9W6SYL0</accession>
<dbReference type="EMBL" id="BSXN01000542">
    <property type="protein sequence ID" value="GME68982.1"/>
    <property type="molecule type" value="Genomic_DNA"/>
</dbReference>
<reference evidence="2" key="1">
    <citation type="submission" date="2023-04" db="EMBL/GenBank/DDBJ databases">
        <title>Candida boidinii NBRC 10035.</title>
        <authorList>
            <person name="Ichikawa N."/>
            <person name="Sato H."/>
            <person name="Tonouchi N."/>
        </authorList>
    </citation>
    <scope>NUCLEOTIDE SEQUENCE</scope>
    <source>
        <strain evidence="2">NBRC 10035</strain>
    </source>
</reference>
<gene>
    <name evidence="2" type="ORF">Cboi02_000199400</name>
</gene>
<feature type="region of interest" description="Disordered" evidence="1">
    <location>
        <begin position="1"/>
        <end position="20"/>
    </location>
</feature>
<dbReference type="AlphaFoldDB" id="A0A9W6SYL0"/>
<sequence>MSEYQSIDQSKSIDIKDNSNNNNNNKKLIEDITNQVINDLIRNETIYDNFKKYFKILNDFKKSTSEIIFNENDSRLINCNQKITKENIDFLQDLIKKICYIDENETITELKEFEKSFEIIVQIQQALINHSIEFNDWYKVIPNKLGGLFSNPGNYLVIQDIDEFSQRFGNEISDWELKIIRIFNKYDVEREILKLAFDRVYTHPSTYNQHQKTILIEWSKNVIIQAKHFKKLIPIELVIKHILRNYKIKTDRFFLEEVIENNDYDKLFFYFEDKC</sequence>
<evidence type="ECO:0000313" key="2">
    <source>
        <dbReference type="EMBL" id="GME68982.1"/>
    </source>
</evidence>
<dbReference type="Proteomes" id="UP001165120">
    <property type="component" value="Unassembled WGS sequence"/>
</dbReference>
<proteinExistence type="predicted"/>
<organism evidence="2 3">
    <name type="scientific">Candida boidinii</name>
    <name type="common">Yeast</name>
    <dbReference type="NCBI Taxonomy" id="5477"/>
    <lineage>
        <taxon>Eukaryota</taxon>
        <taxon>Fungi</taxon>
        <taxon>Dikarya</taxon>
        <taxon>Ascomycota</taxon>
        <taxon>Saccharomycotina</taxon>
        <taxon>Pichiomycetes</taxon>
        <taxon>Pichiales</taxon>
        <taxon>Pichiaceae</taxon>
        <taxon>Ogataea</taxon>
        <taxon>Ogataea/Candida clade</taxon>
    </lineage>
</organism>
<name>A0A9W6SYL0_CANBO</name>
<evidence type="ECO:0000313" key="3">
    <source>
        <dbReference type="Proteomes" id="UP001165120"/>
    </source>
</evidence>
<keyword evidence="3" id="KW-1185">Reference proteome</keyword>
<protein>
    <submittedName>
        <fullName evidence="2">Unnamed protein product</fullName>
    </submittedName>
</protein>
<comment type="caution">
    <text evidence="2">The sequence shown here is derived from an EMBL/GenBank/DDBJ whole genome shotgun (WGS) entry which is preliminary data.</text>
</comment>
<evidence type="ECO:0000256" key="1">
    <source>
        <dbReference type="SAM" id="MobiDB-lite"/>
    </source>
</evidence>